<evidence type="ECO:0000256" key="4">
    <source>
        <dbReference type="ARBA" id="ARBA00014320"/>
    </source>
</evidence>
<evidence type="ECO:0000256" key="2">
    <source>
        <dbReference type="ARBA" id="ARBA00004496"/>
    </source>
</evidence>
<keyword evidence="9" id="KW-0539">Nucleus</keyword>
<dbReference type="SUPFAM" id="SSF52540">
    <property type="entry name" value="P-loop containing nucleoside triphosphate hydrolases"/>
    <property type="match status" value="1"/>
</dbReference>
<dbReference type="AlphaFoldDB" id="A0AAD9P4J4"/>
<accession>A0AAD9P4J4</accession>
<feature type="region of interest" description="Disordered" evidence="12">
    <location>
        <begin position="547"/>
        <end position="566"/>
    </location>
</feature>
<reference evidence="13" key="1">
    <citation type="journal article" date="2023" name="Mol. Biol. Evol.">
        <title>Third-Generation Sequencing Reveals the Adaptive Role of the Epigenome in Three Deep-Sea Polychaetes.</title>
        <authorList>
            <person name="Perez M."/>
            <person name="Aroh O."/>
            <person name="Sun Y."/>
            <person name="Lan Y."/>
            <person name="Juniper S.K."/>
            <person name="Young C.R."/>
            <person name="Angers B."/>
            <person name="Qian P.Y."/>
        </authorList>
    </citation>
    <scope>NUCLEOTIDE SEQUENCE</scope>
    <source>
        <strain evidence="13">R07B-5</strain>
    </source>
</reference>
<dbReference type="Proteomes" id="UP001209878">
    <property type="component" value="Unassembled WGS sequence"/>
</dbReference>
<evidence type="ECO:0000256" key="7">
    <source>
        <dbReference type="ARBA" id="ARBA00023125"/>
    </source>
</evidence>
<dbReference type="EMBL" id="JAODUO010000147">
    <property type="protein sequence ID" value="KAK2188023.1"/>
    <property type="molecule type" value="Genomic_DNA"/>
</dbReference>
<dbReference type="GO" id="GO:0005634">
    <property type="term" value="C:nucleus"/>
    <property type="evidence" value="ECO:0007669"/>
    <property type="project" value="UniProtKB-SubCell"/>
</dbReference>
<evidence type="ECO:0000256" key="9">
    <source>
        <dbReference type="ARBA" id="ARBA00023242"/>
    </source>
</evidence>
<feature type="compositionally biased region" description="Basic residues" evidence="12">
    <location>
        <begin position="548"/>
        <end position="565"/>
    </location>
</feature>
<evidence type="ECO:0000256" key="11">
    <source>
        <dbReference type="ARBA" id="ARBA00032731"/>
    </source>
</evidence>
<dbReference type="Gene3D" id="1.10.486.10">
    <property type="entry name" value="PCRA, domain 4"/>
    <property type="match status" value="1"/>
</dbReference>
<evidence type="ECO:0000256" key="1">
    <source>
        <dbReference type="ARBA" id="ARBA00004123"/>
    </source>
</evidence>
<evidence type="ECO:0000313" key="14">
    <source>
        <dbReference type="Proteomes" id="UP001209878"/>
    </source>
</evidence>
<evidence type="ECO:0000256" key="6">
    <source>
        <dbReference type="ARBA" id="ARBA00022763"/>
    </source>
</evidence>
<dbReference type="GO" id="GO:0003677">
    <property type="term" value="F:DNA binding"/>
    <property type="evidence" value="ECO:0007669"/>
    <property type="project" value="UniProtKB-KW"/>
</dbReference>
<name>A0AAD9P4J4_RIDPI</name>
<comment type="caution">
    <text evidence="13">The sequence shown here is derived from an EMBL/GenBank/DDBJ whole genome shotgun (WGS) entry which is preliminary data.</text>
</comment>
<sequence>MESHKVGRLVLLRCEEAAHATHLVDRLQATFKQGKTIEKTINNYGVPAVLLGRGNLVSGAVSPAEYLIQLFRRRGLHTNDRQLVLSSEEQMVAMQLCMAEKNKKDTGDFDVEREMLKFLAQDKEVLSAHIEVSLDMSLSDNISQDTEVVWSQCDLEQELRRQGTELPSSPGSSAPKSITECYVHQIIMSYLQLLVNLRSETALARVINVPDRGLDHRAFTAIKKEAKKTKLSMYQTASSYVMRLRLGGKSYAPDPESSLAPYVKGISEFTQLVNKLQTIVEEDANIRSAIRRILNVLRNTITKSQDTCLRRESVDAVTERLQTRVALMADNMSQILGASPKRDVSVGGSTCGRANLKLIRTLLDQTAGQTFVGRTVDVLSDTVSSQKTPVRFPSLLSKFRSPLEHSPGCPESKSLVERVKENVSKPKQKYAVKRYQACLDWAPTDVKFDKQETKQFTSVPQSYTSSRTLICDSSESEIDQVPHKRQKTKKDHILTESMYDQENIDACQQNYSAKDACQKNAGSTQRPLGIANREKLSSQCINTDLPVKKGKKSTGTKTALKKPNKKTNAPLLKGQKQLTAFFRL</sequence>
<evidence type="ECO:0000256" key="12">
    <source>
        <dbReference type="SAM" id="MobiDB-lite"/>
    </source>
</evidence>
<keyword evidence="7" id="KW-0238">DNA-binding</keyword>
<dbReference type="GO" id="GO:2000042">
    <property type="term" value="P:negative regulation of double-strand break repair via homologous recombination"/>
    <property type="evidence" value="ECO:0007669"/>
    <property type="project" value="InterPro"/>
</dbReference>
<gene>
    <name evidence="13" type="ORF">NP493_147g04069</name>
</gene>
<dbReference type="GO" id="GO:0006281">
    <property type="term" value="P:DNA repair"/>
    <property type="evidence" value="ECO:0007669"/>
    <property type="project" value="UniProtKB-KW"/>
</dbReference>
<evidence type="ECO:0000256" key="3">
    <source>
        <dbReference type="ARBA" id="ARBA00009135"/>
    </source>
</evidence>
<organism evidence="13 14">
    <name type="scientific">Ridgeia piscesae</name>
    <name type="common">Tubeworm</name>
    <dbReference type="NCBI Taxonomy" id="27915"/>
    <lineage>
        <taxon>Eukaryota</taxon>
        <taxon>Metazoa</taxon>
        <taxon>Spiralia</taxon>
        <taxon>Lophotrochozoa</taxon>
        <taxon>Annelida</taxon>
        <taxon>Polychaeta</taxon>
        <taxon>Sedentaria</taxon>
        <taxon>Canalipalpata</taxon>
        <taxon>Sabellida</taxon>
        <taxon>Siboglinidae</taxon>
        <taxon>Ridgeia</taxon>
    </lineage>
</organism>
<protein>
    <recommendedName>
        <fullName evidence="4">PCNA-interacting partner</fullName>
    </recommendedName>
    <alternativeName>
        <fullName evidence="10">PARP-1 binding protein</fullName>
    </alternativeName>
    <alternativeName>
        <fullName evidence="11">PARP1-binding protein</fullName>
    </alternativeName>
</protein>
<evidence type="ECO:0000256" key="10">
    <source>
        <dbReference type="ARBA" id="ARBA00031632"/>
    </source>
</evidence>
<comment type="subcellular location">
    <subcellularLocation>
        <location evidence="2">Cytoplasm</location>
    </subcellularLocation>
    <subcellularLocation>
        <location evidence="1">Nucleus</location>
    </subcellularLocation>
</comment>
<dbReference type="GO" id="GO:0005737">
    <property type="term" value="C:cytoplasm"/>
    <property type="evidence" value="ECO:0007669"/>
    <property type="project" value="UniProtKB-SubCell"/>
</dbReference>
<comment type="similarity">
    <text evidence="3">Belongs to the PARI family.</text>
</comment>
<evidence type="ECO:0000313" key="13">
    <source>
        <dbReference type="EMBL" id="KAK2188023.1"/>
    </source>
</evidence>
<keyword evidence="6" id="KW-0227">DNA damage</keyword>
<evidence type="ECO:0000256" key="8">
    <source>
        <dbReference type="ARBA" id="ARBA00023204"/>
    </source>
</evidence>
<keyword evidence="14" id="KW-1185">Reference proteome</keyword>
<dbReference type="InterPro" id="IPR027417">
    <property type="entry name" value="P-loop_NTPase"/>
</dbReference>
<dbReference type="GO" id="GO:0000785">
    <property type="term" value="C:chromatin"/>
    <property type="evidence" value="ECO:0007669"/>
    <property type="project" value="TreeGrafter"/>
</dbReference>
<keyword evidence="5" id="KW-0963">Cytoplasm</keyword>
<proteinExistence type="inferred from homology"/>
<keyword evidence="8" id="KW-0234">DNA repair</keyword>
<dbReference type="InterPro" id="IPR038932">
    <property type="entry name" value="PARPBP"/>
</dbReference>
<dbReference type="PANTHER" id="PTHR32121">
    <property type="entry name" value="PCNA-INTERACTING PARTNER"/>
    <property type="match status" value="1"/>
</dbReference>
<evidence type="ECO:0000256" key="5">
    <source>
        <dbReference type="ARBA" id="ARBA00022490"/>
    </source>
</evidence>
<dbReference type="PANTHER" id="PTHR32121:SF0">
    <property type="entry name" value="PCNA-INTERACTING PARTNER"/>
    <property type="match status" value="1"/>
</dbReference>